<organism evidence="1 2">
    <name type="scientific">Trichonephila clavata</name>
    <name type="common">Joro spider</name>
    <name type="synonym">Nephila clavata</name>
    <dbReference type="NCBI Taxonomy" id="2740835"/>
    <lineage>
        <taxon>Eukaryota</taxon>
        <taxon>Metazoa</taxon>
        <taxon>Ecdysozoa</taxon>
        <taxon>Arthropoda</taxon>
        <taxon>Chelicerata</taxon>
        <taxon>Arachnida</taxon>
        <taxon>Araneae</taxon>
        <taxon>Araneomorphae</taxon>
        <taxon>Entelegynae</taxon>
        <taxon>Araneoidea</taxon>
        <taxon>Nephilidae</taxon>
        <taxon>Trichonephila</taxon>
    </lineage>
</organism>
<accession>A0A8X6KGP0</accession>
<feature type="non-terminal residue" evidence="1">
    <location>
        <position position="69"/>
    </location>
</feature>
<sequence>MYNAEGLHVSGVIFKITYDPEREISHLNLPSSFSIRALNIDTKMNDGGLETYMDSNPLTPSSAAHQHSM</sequence>
<evidence type="ECO:0000313" key="2">
    <source>
        <dbReference type="Proteomes" id="UP000887116"/>
    </source>
</evidence>
<dbReference type="Proteomes" id="UP000887116">
    <property type="component" value="Unassembled WGS sequence"/>
</dbReference>
<dbReference type="EMBL" id="BMAO01011391">
    <property type="protein sequence ID" value="GFQ73249.1"/>
    <property type="molecule type" value="Genomic_DNA"/>
</dbReference>
<name>A0A8X6KGP0_TRICU</name>
<evidence type="ECO:0000313" key="1">
    <source>
        <dbReference type="EMBL" id="GFQ73249.1"/>
    </source>
</evidence>
<gene>
    <name evidence="1" type="ORF">TNCT_481241</name>
</gene>
<keyword evidence="2" id="KW-1185">Reference proteome</keyword>
<protein>
    <submittedName>
        <fullName evidence="1">Uncharacterized protein</fullName>
    </submittedName>
</protein>
<dbReference type="AlphaFoldDB" id="A0A8X6KGP0"/>
<comment type="caution">
    <text evidence="1">The sequence shown here is derived from an EMBL/GenBank/DDBJ whole genome shotgun (WGS) entry which is preliminary data.</text>
</comment>
<proteinExistence type="predicted"/>
<reference evidence="1" key="1">
    <citation type="submission" date="2020-07" db="EMBL/GenBank/DDBJ databases">
        <title>Multicomponent nature underlies the extraordinary mechanical properties of spider dragline silk.</title>
        <authorList>
            <person name="Kono N."/>
            <person name="Nakamura H."/>
            <person name="Mori M."/>
            <person name="Yoshida Y."/>
            <person name="Ohtoshi R."/>
            <person name="Malay A.D."/>
            <person name="Moran D.A.P."/>
            <person name="Tomita M."/>
            <person name="Numata K."/>
            <person name="Arakawa K."/>
        </authorList>
    </citation>
    <scope>NUCLEOTIDE SEQUENCE</scope>
</reference>